<organism evidence="4 5">
    <name type="scientific">Shimia sagamensis</name>
    <dbReference type="NCBI Taxonomy" id="1566352"/>
    <lineage>
        <taxon>Bacteria</taxon>
        <taxon>Pseudomonadati</taxon>
        <taxon>Pseudomonadota</taxon>
        <taxon>Alphaproteobacteria</taxon>
        <taxon>Rhodobacterales</taxon>
        <taxon>Roseobacteraceae</taxon>
    </lineage>
</organism>
<keyword evidence="5" id="KW-1185">Reference proteome</keyword>
<dbReference type="InterPro" id="IPR036866">
    <property type="entry name" value="RibonucZ/Hydroxyglut_hydro"/>
</dbReference>
<evidence type="ECO:0000313" key="4">
    <source>
        <dbReference type="EMBL" id="SMP35348.1"/>
    </source>
</evidence>
<feature type="domain" description="Metallo-beta-lactamase" evidence="3">
    <location>
        <begin position="60"/>
        <end position="245"/>
    </location>
</feature>
<dbReference type="Gene3D" id="3.60.15.10">
    <property type="entry name" value="Ribonuclease Z/Hydroxyacylglutathione hydrolase-like"/>
    <property type="match status" value="1"/>
</dbReference>
<reference evidence="4 5" key="1">
    <citation type="submission" date="2017-05" db="EMBL/GenBank/DDBJ databases">
        <authorList>
            <person name="Varghese N."/>
            <person name="Submissions S."/>
        </authorList>
    </citation>
    <scope>NUCLEOTIDE SEQUENCE [LARGE SCALE GENOMIC DNA]</scope>
    <source>
        <strain evidence="4 5">DSM 29734</strain>
    </source>
</reference>
<feature type="signal peptide" evidence="2">
    <location>
        <begin position="1"/>
        <end position="17"/>
    </location>
</feature>
<dbReference type="SMART" id="SM00849">
    <property type="entry name" value="Lactamase_B"/>
    <property type="match status" value="1"/>
</dbReference>
<dbReference type="SUPFAM" id="SSF56281">
    <property type="entry name" value="Metallo-hydrolase/oxidoreductase"/>
    <property type="match status" value="1"/>
</dbReference>
<gene>
    <name evidence="4" type="ORF">SAMN06265373_11179</name>
</gene>
<dbReference type="PANTHER" id="PTHR42951:SF4">
    <property type="entry name" value="ACYL-COENZYME A THIOESTERASE MBLAC2"/>
    <property type="match status" value="1"/>
</dbReference>
<evidence type="ECO:0000313" key="5">
    <source>
        <dbReference type="Proteomes" id="UP001157961"/>
    </source>
</evidence>
<sequence>MKRSILAIALLAAPALASEDIADQYPGSVLYSKPYEVLPGVFSAIGATAPPTYENAGHNNNLSFIITGDGVVVINGGASYQLAEALHLEIKAVTDQPVRLVFNENGQGHAMLGNSYWVDQGVEIVAHVDAATEFESHGGQSLRAAQARVLEKADNTRVALPTQTFDDSYLVEMGDMKIEARYLGPAHSPGDIVIWLPQKNLVVSGDMAFHERMLPIFEHTMTADWIETWDTEFEALKATYVIPGHGHPTNMDQVRRYTRDYLVFLRAQIGVHLDEGGDLADAYYVDQSPYTNLDTFEELATKNAGRVYEQMEFE</sequence>
<dbReference type="EMBL" id="FXTY01000011">
    <property type="protein sequence ID" value="SMP35348.1"/>
    <property type="molecule type" value="Genomic_DNA"/>
</dbReference>
<dbReference type="InterPro" id="IPR001279">
    <property type="entry name" value="Metallo-B-lactamas"/>
</dbReference>
<dbReference type="Pfam" id="PF00753">
    <property type="entry name" value="Lactamase_B"/>
    <property type="match status" value="1"/>
</dbReference>
<name>A0ABY1PJE6_9RHOB</name>
<feature type="chain" id="PRO_5047035713" evidence="2">
    <location>
        <begin position="18"/>
        <end position="314"/>
    </location>
</feature>
<protein>
    <submittedName>
        <fullName evidence="4">Glyoxylase, beta-lactamase superfamily II</fullName>
    </submittedName>
</protein>
<dbReference type="RefSeq" id="WP_283427891.1">
    <property type="nucleotide sequence ID" value="NZ_FXTY01000011.1"/>
</dbReference>
<dbReference type="PANTHER" id="PTHR42951">
    <property type="entry name" value="METALLO-BETA-LACTAMASE DOMAIN-CONTAINING"/>
    <property type="match status" value="1"/>
</dbReference>
<dbReference type="Proteomes" id="UP001157961">
    <property type="component" value="Unassembled WGS sequence"/>
</dbReference>
<proteinExistence type="inferred from homology"/>
<comment type="caution">
    <text evidence="4">The sequence shown here is derived from an EMBL/GenBank/DDBJ whole genome shotgun (WGS) entry which is preliminary data.</text>
</comment>
<dbReference type="CDD" id="cd16282">
    <property type="entry name" value="metallo-hydrolase-like_MBL-fold"/>
    <property type="match status" value="1"/>
</dbReference>
<accession>A0ABY1PJE6</accession>
<keyword evidence="2" id="KW-0732">Signal</keyword>
<evidence type="ECO:0000256" key="2">
    <source>
        <dbReference type="SAM" id="SignalP"/>
    </source>
</evidence>
<evidence type="ECO:0000259" key="3">
    <source>
        <dbReference type="SMART" id="SM00849"/>
    </source>
</evidence>
<dbReference type="InterPro" id="IPR050855">
    <property type="entry name" value="NDM-1-like"/>
</dbReference>
<comment type="similarity">
    <text evidence="1">Belongs to the metallo-beta-lactamase superfamily. Class-B beta-lactamase family.</text>
</comment>
<evidence type="ECO:0000256" key="1">
    <source>
        <dbReference type="ARBA" id="ARBA00005250"/>
    </source>
</evidence>